<name>A0A3E0HG12_9PSEU</name>
<dbReference type="PANTHER" id="PTHR36114">
    <property type="entry name" value="16.7 KDA PROTEIN IN WHIE LOCUS"/>
    <property type="match status" value="1"/>
</dbReference>
<sequence length="140" mass="15177">MSKVAYDQVAPNTRRGGDLRVMLSPKTCGSTAGFMGSLVLNPGEWVSEHYHPYSEEYLYVVSGRLEMRLGGPDGERIELGPDDALMVPKNVAHRLENNGDEPARAVFQLAPLAPRPELGHVDTEEPPRPAEPGVQVGGTT</sequence>
<evidence type="ECO:0000259" key="2">
    <source>
        <dbReference type="Pfam" id="PF07883"/>
    </source>
</evidence>
<feature type="region of interest" description="Disordered" evidence="1">
    <location>
        <begin position="114"/>
        <end position="140"/>
    </location>
</feature>
<accession>A0A3E0HG12</accession>
<keyword evidence="3" id="KW-0503">Monooxygenase</keyword>
<dbReference type="InterPro" id="IPR052044">
    <property type="entry name" value="PKS_Associated_Protein"/>
</dbReference>
<comment type="caution">
    <text evidence="3">The sequence shown here is derived from an EMBL/GenBank/DDBJ whole genome shotgun (WGS) entry which is preliminary data.</text>
</comment>
<evidence type="ECO:0000313" key="3">
    <source>
        <dbReference type="EMBL" id="REH43745.1"/>
    </source>
</evidence>
<dbReference type="CDD" id="cd06991">
    <property type="entry name" value="cupin_TcmJ-like"/>
    <property type="match status" value="1"/>
</dbReference>
<dbReference type="InterPro" id="IPR016672">
    <property type="entry name" value="Polyketide_Synth_CurC_prd"/>
</dbReference>
<dbReference type="SUPFAM" id="SSF51182">
    <property type="entry name" value="RmlC-like cupins"/>
    <property type="match status" value="1"/>
</dbReference>
<dbReference type="GO" id="GO:0004497">
    <property type="term" value="F:monooxygenase activity"/>
    <property type="evidence" value="ECO:0007669"/>
    <property type="project" value="UniProtKB-KW"/>
</dbReference>
<gene>
    <name evidence="3" type="ORF">BCF44_109288</name>
</gene>
<evidence type="ECO:0000313" key="4">
    <source>
        <dbReference type="Proteomes" id="UP000256269"/>
    </source>
</evidence>
<dbReference type="EMBL" id="QUNO01000009">
    <property type="protein sequence ID" value="REH43745.1"/>
    <property type="molecule type" value="Genomic_DNA"/>
</dbReference>
<dbReference type="OrthoDB" id="287918at2"/>
<dbReference type="PIRSF" id="PIRSF016602">
    <property type="entry name" value="CurC_prd"/>
    <property type="match status" value="1"/>
</dbReference>
<dbReference type="Pfam" id="PF07883">
    <property type="entry name" value="Cupin_2"/>
    <property type="match status" value="1"/>
</dbReference>
<dbReference type="Gene3D" id="2.60.120.10">
    <property type="entry name" value="Jelly Rolls"/>
    <property type="match status" value="1"/>
</dbReference>
<keyword evidence="3" id="KW-0560">Oxidoreductase</keyword>
<dbReference type="InterPro" id="IPR013096">
    <property type="entry name" value="Cupin_2"/>
</dbReference>
<proteinExistence type="predicted"/>
<keyword evidence="4" id="KW-1185">Reference proteome</keyword>
<dbReference type="InterPro" id="IPR011051">
    <property type="entry name" value="RmlC_Cupin_sf"/>
</dbReference>
<reference evidence="3 4" key="1">
    <citation type="submission" date="2018-08" db="EMBL/GenBank/DDBJ databases">
        <title>Genomic Encyclopedia of Archaeal and Bacterial Type Strains, Phase II (KMG-II): from individual species to whole genera.</title>
        <authorList>
            <person name="Goeker M."/>
        </authorList>
    </citation>
    <scope>NUCLEOTIDE SEQUENCE [LARGE SCALE GENOMIC DNA]</scope>
    <source>
        <strain evidence="3 4">DSM 45791</strain>
    </source>
</reference>
<dbReference type="AlphaFoldDB" id="A0A3E0HG12"/>
<dbReference type="PANTHER" id="PTHR36114:SF1">
    <property type="entry name" value="16.7 KDA PROTEIN IN WHIE LOCUS"/>
    <property type="match status" value="1"/>
</dbReference>
<dbReference type="RefSeq" id="WP_116177173.1">
    <property type="nucleotide sequence ID" value="NZ_CP144375.1"/>
</dbReference>
<feature type="domain" description="Cupin type-2" evidence="2">
    <location>
        <begin position="39"/>
        <end position="106"/>
    </location>
</feature>
<protein>
    <submittedName>
        <fullName evidence="3">Putative monooxygenase</fullName>
    </submittedName>
</protein>
<organism evidence="3 4">
    <name type="scientific">Kutzneria buriramensis</name>
    <dbReference type="NCBI Taxonomy" id="1045776"/>
    <lineage>
        <taxon>Bacteria</taxon>
        <taxon>Bacillati</taxon>
        <taxon>Actinomycetota</taxon>
        <taxon>Actinomycetes</taxon>
        <taxon>Pseudonocardiales</taxon>
        <taxon>Pseudonocardiaceae</taxon>
        <taxon>Kutzneria</taxon>
    </lineage>
</organism>
<dbReference type="Proteomes" id="UP000256269">
    <property type="component" value="Unassembled WGS sequence"/>
</dbReference>
<dbReference type="InterPro" id="IPR014710">
    <property type="entry name" value="RmlC-like_jellyroll"/>
</dbReference>
<feature type="compositionally biased region" description="Basic and acidic residues" evidence="1">
    <location>
        <begin position="117"/>
        <end position="128"/>
    </location>
</feature>
<evidence type="ECO:0000256" key="1">
    <source>
        <dbReference type="SAM" id="MobiDB-lite"/>
    </source>
</evidence>